<keyword evidence="7" id="KW-0723">Serine/threonine-protein kinase</keyword>
<evidence type="ECO:0000259" key="6">
    <source>
        <dbReference type="PROSITE" id="PS50011"/>
    </source>
</evidence>
<dbReference type="Proteomes" id="UP000034883">
    <property type="component" value="Chromosome"/>
</dbReference>
<dbReference type="PROSITE" id="PS50011">
    <property type="entry name" value="PROTEIN_KINASE_DOM"/>
    <property type="match status" value="1"/>
</dbReference>
<evidence type="ECO:0000256" key="1">
    <source>
        <dbReference type="ARBA" id="ARBA00022679"/>
    </source>
</evidence>
<accession>A0A0F6W274</accession>
<keyword evidence="3 7" id="KW-0418">Kinase</keyword>
<protein>
    <submittedName>
        <fullName evidence="7">Serine/threonine protein kinase</fullName>
    </submittedName>
</protein>
<dbReference type="AlphaFoldDB" id="A0A0F6W274"/>
<dbReference type="InterPro" id="IPR000719">
    <property type="entry name" value="Prot_kinase_dom"/>
</dbReference>
<evidence type="ECO:0000256" key="2">
    <source>
        <dbReference type="ARBA" id="ARBA00022741"/>
    </source>
</evidence>
<keyword evidence="4" id="KW-0067">ATP-binding</keyword>
<evidence type="ECO:0000256" key="4">
    <source>
        <dbReference type="ARBA" id="ARBA00022840"/>
    </source>
</evidence>
<keyword evidence="2" id="KW-0547">Nucleotide-binding</keyword>
<dbReference type="OrthoDB" id="9801841at2"/>
<proteinExistence type="predicted"/>
<dbReference type="Pfam" id="PF00069">
    <property type="entry name" value="Pkinase"/>
    <property type="match status" value="1"/>
</dbReference>
<feature type="region of interest" description="Disordered" evidence="5">
    <location>
        <begin position="318"/>
        <end position="344"/>
    </location>
</feature>
<gene>
    <name evidence="7" type="ORF">DB32_002557</name>
</gene>
<feature type="domain" description="Protein kinase" evidence="6">
    <location>
        <begin position="17"/>
        <end position="294"/>
    </location>
</feature>
<reference evidence="7 8" key="1">
    <citation type="submission" date="2015-03" db="EMBL/GenBank/DDBJ databases">
        <title>Genome assembly of Sandaracinus amylolyticus DSM 53668.</title>
        <authorList>
            <person name="Sharma G."/>
            <person name="Subramanian S."/>
        </authorList>
    </citation>
    <scope>NUCLEOTIDE SEQUENCE [LARGE SCALE GENOMIC DNA]</scope>
    <source>
        <strain evidence="7 8">DSM 53668</strain>
    </source>
</reference>
<dbReference type="CDD" id="cd14014">
    <property type="entry name" value="STKc_PknB_like"/>
    <property type="match status" value="1"/>
</dbReference>
<name>A0A0F6W274_9BACT</name>
<dbReference type="RefSeq" id="WP_053232650.1">
    <property type="nucleotide sequence ID" value="NZ_CP011125.1"/>
</dbReference>
<dbReference type="InterPro" id="IPR011009">
    <property type="entry name" value="Kinase-like_dom_sf"/>
</dbReference>
<dbReference type="EMBL" id="CP011125">
    <property type="protein sequence ID" value="AKF05408.1"/>
    <property type="molecule type" value="Genomic_DNA"/>
</dbReference>
<dbReference type="KEGG" id="samy:DB32_002557"/>
<dbReference type="PANTHER" id="PTHR43289:SF34">
    <property type="entry name" value="SERINE_THREONINE-PROTEIN KINASE YBDM-RELATED"/>
    <property type="match status" value="1"/>
</dbReference>
<dbReference type="PANTHER" id="PTHR43289">
    <property type="entry name" value="MITOGEN-ACTIVATED PROTEIN KINASE KINASE KINASE 20-RELATED"/>
    <property type="match status" value="1"/>
</dbReference>
<dbReference type="PROSITE" id="PS00109">
    <property type="entry name" value="PROTEIN_KINASE_TYR"/>
    <property type="match status" value="1"/>
</dbReference>
<keyword evidence="1" id="KW-0808">Transferase</keyword>
<dbReference type="Gene3D" id="3.30.200.20">
    <property type="entry name" value="Phosphorylase Kinase, domain 1"/>
    <property type="match status" value="1"/>
</dbReference>
<evidence type="ECO:0000313" key="8">
    <source>
        <dbReference type="Proteomes" id="UP000034883"/>
    </source>
</evidence>
<evidence type="ECO:0000256" key="5">
    <source>
        <dbReference type="SAM" id="MobiDB-lite"/>
    </source>
</evidence>
<evidence type="ECO:0000313" key="7">
    <source>
        <dbReference type="EMBL" id="AKF05408.1"/>
    </source>
</evidence>
<keyword evidence="8" id="KW-1185">Reference proteome</keyword>
<dbReference type="STRING" id="927083.DB32_002557"/>
<dbReference type="GO" id="GO:0005524">
    <property type="term" value="F:ATP binding"/>
    <property type="evidence" value="ECO:0007669"/>
    <property type="project" value="UniProtKB-KW"/>
</dbReference>
<dbReference type="InterPro" id="IPR008266">
    <property type="entry name" value="Tyr_kinase_AS"/>
</dbReference>
<organism evidence="7 8">
    <name type="scientific">Sandaracinus amylolyticus</name>
    <dbReference type="NCBI Taxonomy" id="927083"/>
    <lineage>
        <taxon>Bacteria</taxon>
        <taxon>Pseudomonadati</taxon>
        <taxon>Myxococcota</taxon>
        <taxon>Polyangia</taxon>
        <taxon>Polyangiales</taxon>
        <taxon>Sandaracinaceae</taxon>
        <taxon>Sandaracinus</taxon>
    </lineage>
</organism>
<sequence length="470" mass="50684">MNASLAVPDHPARIGPFPVVARLACGGMAEIFLARRTCVGGFERRVVVKRMLPHLARDPFLAHALSDEARIMARLRHPNVVAVEELGHDGASLYLVMEHLVGASLSAIARALRAEKQRMHPALAMHVVAELCAGLHAAHALRDERGRWLGLVHRDVSPHNVFVTTFGEVKLLDFGIAYSKESRQHAQGGVAPGKLGYMAPEQLTEARPDRRTDVYAAGVVLHELLTGERLFGRSSDAEIVNAVLEERVPRPSERVPGLAISREVEDICMCALARDPAHRFATAEQMRDALRAHLGPVPPELRDALGQLAIAHGPPELARTAPRAKESATVPAARSRGDAPPHSGIRAVMREPEAVTVPPATTRAPRRGRWLAAAVALAALIAGAVTLLAPRPAPGRVHVVIESVPSAVEVRVDDHVVGRTPLALELERDDAPLVLALESADHLVVSTPFVADADRTIRIEMPRATTITPH</sequence>
<dbReference type="Gene3D" id="1.10.510.10">
    <property type="entry name" value="Transferase(Phosphotransferase) domain 1"/>
    <property type="match status" value="1"/>
</dbReference>
<evidence type="ECO:0000256" key="3">
    <source>
        <dbReference type="ARBA" id="ARBA00022777"/>
    </source>
</evidence>
<dbReference type="SUPFAM" id="SSF56112">
    <property type="entry name" value="Protein kinase-like (PK-like)"/>
    <property type="match status" value="1"/>
</dbReference>
<dbReference type="GO" id="GO:0004674">
    <property type="term" value="F:protein serine/threonine kinase activity"/>
    <property type="evidence" value="ECO:0007669"/>
    <property type="project" value="UniProtKB-KW"/>
</dbReference>